<dbReference type="InterPro" id="IPR011009">
    <property type="entry name" value="Kinase-like_dom_sf"/>
</dbReference>
<evidence type="ECO:0000256" key="9">
    <source>
        <dbReference type="SAM" id="MobiDB-lite"/>
    </source>
</evidence>
<dbReference type="VEuPathDB" id="FungiDB:PCH_Pc14g01890"/>
<sequence>MASSSSNVVGVHYRVGKKIGEGSFGVIFEGTNLLNNQQVAIKFEPRKSDAPQLRDEYRTYKILVGCPGIPNVYYFGQEGLHNILVIDLLGPSLEDLFDHCNRRFSTKTVVMVAKQMLSRVQTIHEKNLIYRDIKPDNFLIGRPSTKAANVIHVVDFGMAKQYRDPKTKQHIPYRERKSLSGTARYMSINTHLGREQSRRDDLEALGHVFMYFLRGGLPWQGLKAATNKQKYEKIGEKKQTTAIKDLCDSYPGMLSHFYPYPIHLLITPPEEFNKYLSYVRNLGFEDTPDYDYLRDILTQALKNAGEVEDGEYDWMKLNNGRGWDYKSYSSQAHLHNQHQGSSGRDQHARELRNSQRPGVTADRLNAAQPPPPSPVKVGAGKTRERPSAGGMPPKRQSAGVEASTPAASTQAQFQNSNAHLPGRNGSPGNPALSNQQALGGQGAPESPPTFTQKLMKALCCGR</sequence>
<dbReference type="InterPro" id="IPR017441">
    <property type="entry name" value="Protein_kinase_ATP_BS"/>
</dbReference>
<dbReference type="SMART" id="SM00220">
    <property type="entry name" value="S_TKc"/>
    <property type="match status" value="1"/>
</dbReference>
<evidence type="ECO:0000256" key="6">
    <source>
        <dbReference type="ARBA" id="ARBA00022840"/>
    </source>
</evidence>
<keyword evidence="2 8" id="KW-0723">Serine/threonine-protein kinase</keyword>
<keyword evidence="12" id="KW-1185">Reference proteome</keyword>
<dbReference type="HOGENOM" id="CLU_019279_1_1_1"/>
<evidence type="ECO:0000256" key="4">
    <source>
        <dbReference type="ARBA" id="ARBA00022741"/>
    </source>
</evidence>
<gene>
    <name evidence="11" type="ORF">Pc14g01890</name>
    <name evidence="11" type="ORF">PCH_Pc14g01890</name>
</gene>
<evidence type="ECO:0000256" key="2">
    <source>
        <dbReference type="ARBA" id="ARBA00022527"/>
    </source>
</evidence>
<feature type="region of interest" description="Disordered" evidence="9">
    <location>
        <begin position="332"/>
        <end position="449"/>
    </location>
</feature>
<dbReference type="EMBL" id="AM920429">
    <property type="protein sequence ID" value="CAP74330.1"/>
    <property type="molecule type" value="Genomic_DNA"/>
</dbReference>
<dbReference type="EC" id="2.7.11.1" evidence="1"/>
<feature type="binding site" evidence="7">
    <location>
        <position position="42"/>
    </location>
    <ligand>
        <name>ATP</name>
        <dbReference type="ChEBI" id="CHEBI:30616"/>
    </ligand>
</feature>
<dbReference type="eggNOG" id="KOG1165">
    <property type="taxonomic scope" value="Eukaryota"/>
</dbReference>
<dbReference type="FunFam" id="3.30.200.20:FF:000538">
    <property type="entry name" value="Putative Casein kinase I"/>
    <property type="match status" value="1"/>
</dbReference>
<keyword evidence="6 7" id="KW-0067">ATP-binding</keyword>
<dbReference type="FunFam" id="1.10.510.10:FF:000596">
    <property type="entry name" value="CK1 family protein kinase"/>
    <property type="match status" value="1"/>
</dbReference>
<dbReference type="InterPro" id="IPR000719">
    <property type="entry name" value="Prot_kinase_dom"/>
</dbReference>
<feature type="compositionally biased region" description="Basic and acidic residues" evidence="9">
    <location>
        <begin position="344"/>
        <end position="353"/>
    </location>
</feature>
<dbReference type="STRING" id="500485.B6H617"/>
<feature type="compositionally biased region" description="Polar residues" evidence="9">
    <location>
        <begin position="332"/>
        <end position="343"/>
    </location>
</feature>
<dbReference type="GO" id="GO:0005524">
    <property type="term" value="F:ATP binding"/>
    <property type="evidence" value="ECO:0007669"/>
    <property type="project" value="UniProtKB-UniRule"/>
</dbReference>
<evidence type="ECO:0000259" key="10">
    <source>
        <dbReference type="PROSITE" id="PS50011"/>
    </source>
</evidence>
<dbReference type="InterPro" id="IPR050235">
    <property type="entry name" value="CK1_Ser-Thr_kinase"/>
</dbReference>
<dbReference type="AlphaFoldDB" id="B6H617"/>
<accession>B6H617</accession>
<dbReference type="PANTHER" id="PTHR11909">
    <property type="entry name" value="CASEIN KINASE-RELATED"/>
    <property type="match status" value="1"/>
</dbReference>
<evidence type="ECO:0000256" key="3">
    <source>
        <dbReference type="ARBA" id="ARBA00022679"/>
    </source>
</evidence>
<evidence type="ECO:0000256" key="5">
    <source>
        <dbReference type="ARBA" id="ARBA00022777"/>
    </source>
</evidence>
<reference evidence="11 12" key="1">
    <citation type="journal article" date="2008" name="Nat. Biotechnol.">
        <title>Genome sequencing and analysis of the filamentous fungus Penicillium chrysogenum.</title>
        <authorList>
            <person name="van den Berg M.A."/>
            <person name="Albang R."/>
            <person name="Albermann K."/>
            <person name="Badger J.H."/>
            <person name="Daran J.-M."/>
            <person name="Driessen A.J.M."/>
            <person name="Garcia-Estrada C."/>
            <person name="Fedorova N.D."/>
            <person name="Harris D.M."/>
            <person name="Heijne W.H.M."/>
            <person name="Joardar V.S."/>
            <person name="Kiel J.A.K.W."/>
            <person name="Kovalchuk A."/>
            <person name="Martin J.F."/>
            <person name="Nierman W.C."/>
            <person name="Nijland J.G."/>
            <person name="Pronk J.T."/>
            <person name="Roubos J.A."/>
            <person name="van der Klei I.J."/>
            <person name="van Peij N.N.M.E."/>
            <person name="Veenhuis M."/>
            <person name="von Doehren H."/>
            <person name="Wagner C."/>
            <person name="Wortman J.R."/>
            <person name="Bovenberg R.A.L."/>
        </authorList>
    </citation>
    <scope>NUCLEOTIDE SEQUENCE [LARGE SCALE GENOMIC DNA]</scope>
    <source>
        <strain evidence="12">ATCC 28089 / DSM 1075 / NRRL 1951 / Wisconsin 54-1255</strain>
    </source>
</reference>
<evidence type="ECO:0000256" key="8">
    <source>
        <dbReference type="RuleBase" id="RU000304"/>
    </source>
</evidence>
<dbReference type="PROSITE" id="PS00108">
    <property type="entry name" value="PROTEIN_KINASE_ST"/>
    <property type="match status" value="1"/>
</dbReference>
<comment type="similarity">
    <text evidence="8">Belongs to the protein kinase superfamily.</text>
</comment>
<dbReference type="PROSITE" id="PS00107">
    <property type="entry name" value="PROTEIN_KINASE_ATP"/>
    <property type="match status" value="1"/>
</dbReference>
<dbReference type="OrthoDB" id="5800476at2759"/>
<keyword evidence="5" id="KW-0418">Kinase</keyword>
<proteinExistence type="inferred from homology"/>
<feature type="compositionally biased region" description="Polar residues" evidence="9">
    <location>
        <begin position="405"/>
        <end position="418"/>
    </location>
</feature>
<dbReference type="OMA" id="GRGWDYK"/>
<dbReference type="GO" id="GO:0004674">
    <property type="term" value="F:protein serine/threonine kinase activity"/>
    <property type="evidence" value="ECO:0007669"/>
    <property type="project" value="UniProtKB-KW"/>
</dbReference>
<protein>
    <recommendedName>
        <fullName evidence="1">non-specific serine/threonine protein kinase</fullName>
        <ecNumber evidence="1">2.7.11.1</ecNumber>
    </recommendedName>
</protein>
<feature type="domain" description="Protein kinase" evidence="10">
    <location>
        <begin position="13"/>
        <end position="301"/>
    </location>
</feature>
<dbReference type="Pfam" id="PF00069">
    <property type="entry name" value="Pkinase"/>
    <property type="match status" value="1"/>
</dbReference>
<evidence type="ECO:0000256" key="7">
    <source>
        <dbReference type="PROSITE-ProRule" id="PRU10141"/>
    </source>
</evidence>
<dbReference type="CDD" id="cd14127">
    <property type="entry name" value="STKc_CK1_fungal"/>
    <property type="match status" value="1"/>
</dbReference>
<dbReference type="Gene3D" id="1.10.510.10">
    <property type="entry name" value="Transferase(Phosphotransferase) domain 1"/>
    <property type="match status" value="1"/>
</dbReference>
<name>B6H617_PENRW</name>
<dbReference type="SUPFAM" id="SSF56112">
    <property type="entry name" value="Protein kinase-like (PK-like)"/>
    <property type="match status" value="1"/>
</dbReference>
<dbReference type="Proteomes" id="UP000000724">
    <property type="component" value="Contig Pc00c14"/>
</dbReference>
<dbReference type="InterPro" id="IPR008271">
    <property type="entry name" value="Ser/Thr_kinase_AS"/>
</dbReference>
<keyword evidence="4 7" id="KW-0547">Nucleotide-binding</keyword>
<keyword evidence="3" id="KW-0808">Transferase</keyword>
<evidence type="ECO:0000256" key="1">
    <source>
        <dbReference type="ARBA" id="ARBA00012513"/>
    </source>
</evidence>
<evidence type="ECO:0000313" key="11">
    <source>
        <dbReference type="EMBL" id="CAP74330.1"/>
    </source>
</evidence>
<dbReference type="BioCyc" id="PCHR:PC14G01890-MONOMER"/>
<evidence type="ECO:0000313" key="12">
    <source>
        <dbReference type="Proteomes" id="UP000000724"/>
    </source>
</evidence>
<organism evidence="11 12">
    <name type="scientific">Penicillium rubens (strain ATCC 28089 / DSM 1075 / NRRL 1951 / Wisconsin 54-1255)</name>
    <name type="common">Penicillium chrysogenum</name>
    <dbReference type="NCBI Taxonomy" id="500485"/>
    <lineage>
        <taxon>Eukaryota</taxon>
        <taxon>Fungi</taxon>
        <taxon>Dikarya</taxon>
        <taxon>Ascomycota</taxon>
        <taxon>Pezizomycotina</taxon>
        <taxon>Eurotiomycetes</taxon>
        <taxon>Eurotiomycetidae</taxon>
        <taxon>Eurotiales</taxon>
        <taxon>Aspergillaceae</taxon>
        <taxon>Penicillium</taxon>
        <taxon>Penicillium chrysogenum species complex</taxon>
    </lineage>
</organism>
<dbReference type="PROSITE" id="PS50011">
    <property type="entry name" value="PROTEIN_KINASE_DOM"/>
    <property type="match status" value="1"/>
</dbReference>